<evidence type="ECO:0000313" key="2">
    <source>
        <dbReference type="Proteomes" id="UP000887159"/>
    </source>
</evidence>
<evidence type="ECO:0000313" key="1">
    <source>
        <dbReference type="EMBL" id="GFY20472.1"/>
    </source>
</evidence>
<keyword evidence="2" id="KW-1185">Reference proteome</keyword>
<protein>
    <submittedName>
        <fullName evidence="1">Uncharacterized protein</fullName>
    </submittedName>
</protein>
<dbReference type="AlphaFoldDB" id="A0A8X6T3C2"/>
<dbReference type="EMBL" id="BMAU01021355">
    <property type="protein sequence ID" value="GFY20472.1"/>
    <property type="molecule type" value="Genomic_DNA"/>
</dbReference>
<comment type="caution">
    <text evidence="1">The sequence shown here is derived from an EMBL/GenBank/DDBJ whole genome shotgun (WGS) entry which is preliminary data.</text>
</comment>
<gene>
    <name evidence="1" type="primary">NCL1_52626</name>
    <name evidence="1" type="ORF">TNCV_211041</name>
</gene>
<organism evidence="1 2">
    <name type="scientific">Trichonephila clavipes</name>
    <name type="common">Golden silk orbweaver</name>
    <name type="synonym">Nephila clavipes</name>
    <dbReference type="NCBI Taxonomy" id="2585209"/>
    <lineage>
        <taxon>Eukaryota</taxon>
        <taxon>Metazoa</taxon>
        <taxon>Ecdysozoa</taxon>
        <taxon>Arthropoda</taxon>
        <taxon>Chelicerata</taxon>
        <taxon>Arachnida</taxon>
        <taxon>Araneae</taxon>
        <taxon>Araneomorphae</taxon>
        <taxon>Entelegynae</taxon>
        <taxon>Araneoidea</taxon>
        <taxon>Nephilidae</taxon>
        <taxon>Trichonephila</taxon>
    </lineage>
</organism>
<dbReference type="Proteomes" id="UP000887159">
    <property type="component" value="Unassembled WGS sequence"/>
</dbReference>
<accession>A0A8X6T3C2</accession>
<proteinExistence type="predicted"/>
<sequence>MSKKIVHRWCRQFSEGCQSAHDEERSGRPSLINADLVNLVPFKGGKVLPQSDTKVDPTIRHMSQFWPEVILSMDELNLDQAPQYINKEEFQLEREHLQAFVAATEPGCEKELIRSSSLGLLNYNIESKLKDVLPNIVIMLKML</sequence>
<reference evidence="1" key="1">
    <citation type="submission" date="2020-08" db="EMBL/GenBank/DDBJ databases">
        <title>Multicomponent nature underlies the extraordinary mechanical properties of spider dragline silk.</title>
        <authorList>
            <person name="Kono N."/>
            <person name="Nakamura H."/>
            <person name="Mori M."/>
            <person name="Yoshida Y."/>
            <person name="Ohtoshi R."/>
            <person name="Malay A.D."/>
            <person name="Moran D.A.P."/>
            <person name="Tomita M."/>
            <person name="Numata K."/>
            <person name="Arakawa K."/>
        </authorList>
    </citation>
    <scope>NUCLEOTIDE SEQUENCE</scope>
</reference>
<name>A0A8X6T3C2_TRICX</name>